<comment type="caution">
    <text evidence="2">The sequence shown here is derived from an EMBL/GenBank/DDBJ whole genome shotgun (WGS) entry which is preliminary data.</text>
</comment>
<reference evidence="2" key="1">
    <citation type="submission" date="2021-01" db="EMBL/GenBank/DDBJ databases">
        <title>Whole genome shotgun sequence of Sinosporangium siamense NBRC 109515.</title>
        <authorList>
            <person name="Komaki H."/>
            <person name="Tamura T."/>
        </authorList>
    </citation>
    <scope>NUCLEOTIDE SEQUENCE</scope>
    <source>
        <strain evidence="2">NBRC 109515</strain>
    </source>
</reference>
<proteinExistence type="predicted"/>
<name>A0A919RDX0_9ACTN</name>
<dbReference type="EMBL" id="BOOW01000007">
    <property type="protein sequence ID" value="GII90995.1"/>
    <property type="molecule type" value="Genomic_DNA"/>
</dbReference>
<protein>
    <submittedName>
        <fullName evidence="2">Uncharacterized protein</fullName>
    </submittedName>
</protein>
<dbReference type="AlphaFoldDB" id="A0A919RDX0"/>
<sequence length="85" mass="8815">MTTEMGGQTRVLADGLGMGESGNCFMAPLTLLYERVGIATEDVGDIGDAGRRLPMSLTVRGSPDARLASPGGISGRLRPVARGRP</sequence>
<organism evidence="2 3">
    <name type="scientific">Sinosporangium siamense</name>
    <dbReference type="NCBI Taxonomy" id="1367973"/>
    <lineage>
        <taxon>Bacteria</taxon>
        <taxon>Bacillati</taxon>
        <taxon>Actinomycetota</taxon>
        <taxon>Actinomycetes</taxon>
        <taxon>Streptosporangiales</taxon>
        <taxon>Streptosporangiaceae</taxon>
        <taxon>Sinosporangium</taxon>
    </lineage>
</organism>
<dbReference type="Proteomes" id="UP000606172">
    <property type="component" value="Unassembled WGS sequence"/>
</dbReference>
<evidence type="ECO:0000313" key="2">
    <source>
        <dbReference type="EMBL" id="GII90995.1"/>
    </source>
</evidence>
<keyword evidence="3" id="KW-1185">Reference proteome</keyword>
<evidence type="ECO:0000256" key="1">
    <source>
        <dbReference type="SAM" id="MobiDB-lite"/>
    </source>
</evidence>
<feature type="region of interest" description="Disordered" evidence="1">
    <location>
        <begin position="61"/>
        <end position="85"/>
    </location>
</feature>
<accession>A0A919RDX0</accession>
<evidence type="ECO:0000313" key="3">
    <source>
        <dbReference type="Proteomes" id="UP000606172"/>
    </source>
</evidence>
<gene>
    <name evidence="2" type="ORF">Ssi02_12260</name>
</gene>